<feature type="chain" id="PRO_5044664466" evidence="1">
    <location>
        <begin position="29"/>
        <end position="188"/>
    </location>
</feature>
<name>A0A8B7PDJ9_HYAAZ</name>
<evidence type="ECO:0000313" key="2">
    <source>
        <dbReference type="Proteomes" id="UP000694843"/>
    </source>
</evidence>
<sequence>MTGGMRCSALTTILLALVMSSLPRHTVAQEVLRECYQWTWVKDSNNTDCEANRDNGYPCFEPFIRTVPPESPPNVTDLNEVCSAKACATYTCKKNLQCLRYVRYDVLNKPLYMSLFCGTLVDVTKADTGADTKYDDCYLSKNGTVTTEACVCQFDLCNSSTTLSRPSHIQAVALALLFLLGGVRVSRY</sequence>
<keyword evidence="1" id="KW-0732">Signal</keyword>
<evidence type="ECO:0000313" key="4">
    <source>
        <dbReference type="RefSeq" id="XP_018024214.1"/>
    </source>
</evidence>
<dbReference type="RefSeq" id="XP_018024214.1">
    <property type="nucleotide sequence ID" value="XM_018168725.2"/>
</dbReference>
<dbReference type="GeneID" id="108679979"/>
<protein>
    <submittedName>
        <fullName evidence="3 4">Uncharacterized protein LOC108679979</fullName>
    </submittedName>
</protein>
<dbReference type="Proteomes" id="UP000694843">
    <property type="component" value="Unplaced"/>
</dbReference>
<accession>A0A8B7PDJ9</accession>
<feature type="signal peptide" evidence="1">
    <location>
        <begin position="1"/>
        <end position="28"/>
    </location>
</feature>
<dbReference type="OrthoDB" id="6345767at2759"/>
<keyword evidence="2" id="KW-1185">Reference proteome</keyword>
<organism evidence="2 4">
    <name type="scientific">Hyalella azteca</name>
    <name type="common">Amphipod</name>
    <dbReference type="NCBI Taxonomy" id="294128"/>
    <lineage>
        <taxon>Eukaryota</taxon>
        <taxon>Metazoa</taxon>
        <taxon>Ecdysozoa</taxon>
        <taxon>Arthropoda</taxon>
        <taxon>Crustacea</taxon>
        <taxon>Multicrustacea</taxon>
        <taxon>Malacostraca</taxon>
        <taxon>Eumalacostraca</taxon>
        <taxon>Peracarida</taxon>
        <taxon>Amphipoda</taxon>
        <taxon>Senticaudata</taxon>
        <taxon>Talitrida</taxon>
        <taxon>Talitroidea</taxon>
        <taxon>Hyalellidae</taxon>
        <taxon>Hyalella</taxon>
    </lineage>
</organism>
<evidence type="ECO:0000256" key="1">
    <source>
        <dbReference type="SAM" id="SignalP"/>
    </source>
</evidence>
<dbReference type="KEGG" id="hazt:108679979"/>
<dbReference type="RefSeq" id="XP_018024213.1">
    <property type="nucleotide sequence ID" value="XM_018168724.2"/>
</dbReference>
<evidence type="ECO:0000313" key="3">
    <source>
        <dbReference type="RefSeq" id="XP_018024213.1"/>
    </source>
</evidence>
<dbReference type="OMA" id="PDCARIK"/>
<dbReference type="AlphaFoldDB" id="A0A8B7PDJ9"/>
<reference evidence="3 4" key="1">
    <citation type="submission" date="2025-04" db="UniProtKB">
        <authorList>
            <consortium name="RefSeq"/>
        </authorList>
    </citation>
    <scope>IDENTIFICATION</scope>
    <source>
        <tissue evidence="3 4">Whole organism</tissue>
    </source>
</reference>
<proteinExistence type="predicted"/>
<gene>
    <name evidence="3 4" type="primary">LOC108679979</name>
</gene>